<keyword evidence="9" id="KW-1185">Reference proteome</keyword>
<dbReference type="Gene3D" id="1.10.630.10">
    <property type="entry name" value="Cytochrome P450"/>
    <property type="match status" value="1"/>
</dbReference>
<proteinExistence type="inferred from homology"/>
<evidence type="ECO:0000256" key="2">
    <source>
        <dbReference type="ARBA" id="ARBA00022617"/>
    </source>
</evidence>
<dbReference type="InterPro" id="IPR001128">
    <property type="entry name" value="Cyt_P450"/>
</dbReference>
<name>A0A9X2YMD0_9MYCO</name>
<dbReference type="GO" id="GO:0016705">
    <property type="term" value="F:oxidoreductase activity, acting on paired donors, with incorporation or reduction of molecular oxygen"/>
    <property type="evidence" value="ECO:0007669"/>
    <property type="project" value="InterPro"/>
</dbReference>
<evidence type="ECO:0000256" key="5">
    <source>
        <dbReference type="ARBA" id="ARBA00023004"/>
    </source>
</evidence>
<evidence type="ECO:0000256" key="1">
    <source>
        <dbReference type="ARBA" id="ARBA00010617"/>
    </source>
</evidence>
<dbReference type="InterPro" id="IPR017972">
    <property type="entry name" value="Cyt_P450_CS"/>
</dbReference>
<dbReference type="PANTHER" id="PTHR46696:SF6">
    <property type="entry name" value="P450, PUTATIVE (EUROFUNG)-RELATED"/>
    <property type="match status" value="1"/>
</dbReference>
<evidence type="ECO:0000256" key="4">
    <source>
        <dbReference type="ARBA" id="ARBA00023002"/>
    </source>
</evidence>
<dbReference type="PRINTS" id="PR00385">
    <property type="entry name" value="P450"/>
</dbReference>
<dbReference type="GO" id="GO:0005506">
    <property type="term" value="F:iron ion binding"/>
    <property type="evidence" value="ECO:0007669"/>
    <property type="project" value="InterPro"/>
</dbReference>
<dbReference type="SUPFAM" id="SSF48264">
    <property type="entry name" value="Cytochrome P450"/>
    <property type="match status" value="1"/>
</dbReference>
<protein>
    <submittedName>
        <fullName evidence="8">Cytochrome P450</fullName>
    </submittedName>
</protein>
<dbReference type="PROSITE" id="PS00086">
    <property type="entry name" value="CYTOCHROME_P450"/>
    <property type="match status" value="1"/>
</dbReference>
<keyword evidence="6 7" id="KW-0503">Monooxygenase</keyword>
<dbReference type="GO" id="GO:0020037">
    <property type="term" value="F:heme binding"/>
    <property type="evidence" value="ECO:0007669"/>
    <property type="project" value="InterPro"/>
</dbReference>
<dbReference type="GO" id="GO:0004497">
    <property type="term" value="F:monooxygenase activity"/>
    <property type="evidence" value="ECO:0007669"/>
    <property type="project" value="UniProtKB-KW"/>
</dbReference>
<comment type="similarity">
    <text evidence="1 7">Belongs to the cytochrome P450 family.</text>
</comment>
<dbReference type="PRINTS" id="PR00359">
    <property type="entry name" value="BP450"/>
</dbReference>
<comment type="caution">
    <text evidence="8">The sequence shown here is derived from an EMBL/GenBank/DDBJ whole genome shotgun (WGS) entry which is preliminary data.</text>
</comment>
<evidence type="ECO:0000313" key="9">
    <source>
        <dbReference type="Proteomes" id="UP001140293"/>
    </source>
</evidence>
<keyword evidence="2 7" id="KW-0349">Heme</keyword>
<evidence type="ECO:0000256" key="6">
    <source>
        <dbReference type="ARBA" id="ARBA00023033"/>
    </source>
</evidence>
<evidence type="ECO:0000256" key="7">
    <source>
        <dbReference type="RuleBase" id="RU000461"/>
    </source>
</evidence>
<keyword evidence="3 7" id="KW-0479">Metal-binding</keyword>
<gene>
    <name evidence="8" type="ORF">H7I41_08960</name>
</gene>
<accession>A0A9X2YMD0</accession>
<evidence type="ECO:0000256" key="3">
    <source>
        <dbReference type="ARBA" id="ARBA00022723"/>
    </source>
</evidence>
<reference evidence="8" key="1">
    <citation type="submission" date="2020-07" db="EMBL/GenBank/DDBJ databases">
        <authorList>
            <person name="Pettersson B.M.F."/>
            <person name="Behra P.R.K."/>
            <person name="Ramesh M."/>
            <person name="Das S."/>
            <person name="Dasgupta S."/>
            <person name="Kirsebom L.A."/>
        </authorList>
    </citation>
    <scope>NUCLEOTIDE SEQUENCE</scope>
    <source>
        <strain evidence="8">DSM 44615</strain>
    </source>
</reference>
<reference evidence="8" key="2">
    <citation type="journal article" date="2022" name="BMC Genomics">
        <title>Comparative genome analysis of mycobacteria focusing on tRNA and non-coding RNA.</title>
        <authorList>
            <person name="Behra P.R.K."/>
            <person name="Pettersson B.M.F."/>
            <person name="Ramesh M."/>
            <person name="Das S."/>
            <person name="Dasgupta S."/>
            <person name="Kirsebom L.A."/>
        </authorList>
    </citation>
    <scope>NUCLEOTIDE SEQUENCE</scope>
    <source>
        <strain evidence="8">DSM 44615</strain>
    </source>
</reference>
<dbReference type="Pfam" id="PF00067">
    <property type="entry name" value="p450"/>
    <property type="match status" value="1"/>
</dbReference>
<dbReference type="PANTHER" id="PTHR46696">
    <property type="entry name" value="P450, PUTATIVE (EUROFUNG)-RELATED"/>
    <property type="match status" value="1"/>
</dbReference>
<dbReference type="Proteomes" id="UP001140293">
    <property type="component" value="Unassembled WGS sequence"/>
</dbReference>
<dbReference type="EMBL" id="JACKSJ010000062">
    <property type="protein sequence ID" value="MCV7170050.1"/>
    <property type="molecule type" value="Genomic_DNA"/>
</dbReference>
<dbReference type="InterPro" id="IPR002397">
    <property type="entry name" value="Cyt_P450_B"/>
</dbReference>
<sequence length="433" mass="47939">MPHGRTQVGVANVPKPPESHAADWDLRHDDFQDDGFLYDVYAVMRRNGPFAHTDTPFLAPSPGGAWVAVRYRECHQILQDWEHFSSNPTPEGAEHLAGDLVITLDPPRQQKFRRVLNPYFSPARMKALSPQIRAETDLLIDEFIEAGEGDLAQIAWRQPGIVFFKYLLGMPVDDVPLCLQLADRALNGVTEQDRMTAWGGLYQHIHDAVSLRTTQTPRDDMIDVLLSAEIDGERLRFEDVVSNAMLLVQAGLETTANAMSYAFHHLAAHHGDRDRLIGEPDLMPKAIEEFLRFAGSIHGIPRTVTKEVEVSGHTFHPGESVVVNYASANRDGDAFPEPDRCLLDRTANRHLGFGAGVHRCLGSNLARLEFRIGVEQALRRMPELSLAPGDAADFHGNSITRGYRRIPVVFTPGERSTDAIAEAGPAAAAALWA</sequence>
<keyword evidence="5 7" id="KW-0408">Iron</keyword>
<keyword evidence="4 7" id="KW-0560">Oxidoreductase</keyword>
<organism evidence="8 9">
    <name type="scientific">[Mycobacterium] manitobense</name>
    <dbReference type="NCBI Taxonomy" id="190147"/>
    <lineage>
        <taxon>Bacteria</taxon>
        <taxon>Bacillati</taxon>
        <taxon>Actinomycetota</taxon>
        <taxon>Actinomycetes</taxon>
        <taxon>Mycobacteriales</taxon>
        <taxon>Mycobacteriaceae</taxon>
        <taxon>Mycolicibacterium</taxon>
    </lineage>
</organism>
<dbReference type="AlphaFoldDB" id="A0A9X2YMD0"/>
<dbReference type="InterPro" id="IPR036396">
    <property type="entry name" value="Cyt_P450_sf"/>
</dbReference>
<evidence type="ECO:0000313" key="8">
    <source>
        <dbReference type="EMBL" id="MCV7170050.1"/>
    </source>
</evidence>